<dbReference type="GO" id="GO:0046872">
    <property type="term" value="F:metal ion binding"/>
    <property type="evidence" value="ECO:0007669"/>
    <property type="project" value="UniProtKB-KW"/>
</dbReference>
<comment type="function">
    <text evidence="12">Fluoride-specific ion channel. Important for reducing fluoride concentration in the cell, thus reducing its toxicity.</text>
</comment>
<evidence type="ECO:0000256" key="1">
    <source>
        <dbReference type="ARBA" id="ARBA00004651"/>
    </source>
</evidence>
<dbReference type="RefSeq" id="WP_034841142.1">
    <property type="nucleotide sequence ID" value="NZ_JOKH01000006.1"/>
</dbReference>
<keyword evidence="2 12" id="KW-1003">Cell membrane</keyword>
<feature type="transmembrane region" description="Helical" evidence="12">
    <location>
        <begin position="102"/>
        <end position="121"/>
    </location>
</feature>
<keyword evidence="8 12" id="KW-0472">Membrane</keyword>
<evidence type="ECO:0000256" key="9">
    <source>
        <dbReference type="ARBA" id="ARBA00023303"/>
    </source>
</evidence>
<reference evidence="13 14" key="1">
    <citation type="submission" date="2014-06" db="EMBL/GenBank/DDBJ databases">
        <title>Whole Genome Sequences of Three Symbiotic Endozoicomonas Bacteria.</title>
        <authorList>
            <person name="Neave M.J."/>
            <person name="Apprill A."/>
            <person name="Voolstra C.R."/>
        </authorList>
    </citation>
    <scope>NUCLEOTIDE SEQUENCE [LARGE SCALE GENOMIC DNA]</scope>
    <source>
        <strain evidence="13 14">DSM 25634</strain>
    </source>
</reference>
<keyword evidence="9 12" id="KW-0407">Ion channel</keyword>
<keyword evidence="3" id="KW-0997">Cell inner membrane</keyword>
<dbReference type="InterPro" id="IPR003691">
    <property type="entry name" value="FluC"/>
</dbReference>
<gene>
    <name evidence="12" type="primary">fluC</name>
    <name evidence="12" type="synonym">crcB</name>
    <name evidence="13" type="ORF">GZ78_23880</name>
</gene>
<feature type="binding site" evidence="12">
    <location>
        <position position="81"/>
    </location>
    <ligand>
        <name>Na(+)</name>
        <dbReference type="ChEBI" id="CHEBI:29101"/>
        <note>structural</note>
    </ligand>
</feature>
<comment type="catalytic activity">
    <reaction evidence="11">
        <text>fluoride(in) = fluoride(out)</text>
        <dbReference type="Rhea" id="RHEA:76159"/>
        <dbReference type="ChEBI" id="CHEBI:17051"/>
    </reaction>
    <physiologicalReaction direction="left-to-right" evidence="11">
        <dbReference type="Rhea" id="RHEA:76160"/>
    </physiologicalReaction>
</comment>
<proteinExistence type="inferred from homology"/>
<dbReference type="OrthoDB" id="9806299at2"/>
<dbReference type="eggNOG" id="COG0239">
    <property type="taxonomic scope" value="Bacteria"/>
</dbReference>
<accession>A0A081NCT4</accession>
<comment type="caution">
    <text evidence="13">The sequence shown here is derived from an EMBL/GenBank/DDBJ whole genome shotgun (WGS) entry which is preliminary data.</text>
</comment>
<evidence type="ECO:0000256" key="10">
    <source>
        <dbReference type="ARBA" id="ARBA00035120"/>
    </source>
</evidence>
<dbReference type="EMBL" id="JOKH01000006">
    <property type="protein sequence ID" value="KEQ16257.1"/>
    <property type="molecule type" value="Genomic_DNA"/>
</dbReference>
<evidence type="ECO:0000256" key="7">
    <source>
        <dbReference type="ARBA" id="ARBA00023065"/>
    </source>
</evidence>
<dbReference type="PANTHER" id="PTHR28259">
    <property type="entry name" value="FLUORIDE EXPORT PROTEIN 1-RELATED"/>
    <property type="match status" value="1"/>
</dbReference>
<evidence type="ECO:0000256" key="3">
    <source>
        <dbReference type="ARBA" id="ARBA00022519"/>
    </source>
</evidence>
<evidence type="ECO:0000256" key="8">
    <source>
        <dbReference type="ARBA" id="ARBA00023136"/>
    </source>
</evidence>
<keyword evidence="5 12" id="KW-1133">Transmembrane helix</keyword>
<keyword evidence="6 12" id="KW-0915">Sodium</keyword>
<evidence type="ECO:0000313" key="13">
    <source>
        <dbReference type="EMBL" id="KEQ16257.1"/>
    </source>
</evidence>
<dbReference type="Pfam" id="PF02537">
    <property type="entry name" value="CRCB"/>
    <property type="match status" value="1"/>
</dbReference>
<name>A0A081NCT4_9GAMM</name>
<organism evidence="13 14">
    <name type="scientific">Endozoicomonas numazuensis</name>
    <dbReference type="NCBI Taxonomy" id="1137799"/>
    <lineage>
        <taxon>Bacteria</taxon>
        <taxon>Pseudomonadati</taxon>
        <taxon>Pseudomonadota</taxon>
        <taxon>Gammaproteobacteria</taxon>
        <taxon>Oceanospirillales</taxon>
        <taxon>Endozoicomonadaceae</taxon>
        <taxon>Endozoicomonas</taxon>
    </lineage>
</organism>
<comment type="similarity">
    <text evidence="10 12">Belongs to the fluoride channel Fluc/FEX (TC 1.A.43) family.</text>
</comment>
<sequence>MQATHWIAVAAGGALGAVLRAFIYELFVLTRNPHLHHYPTLTVNLVGSVIMGVCWYLLVEKAMLPPAWKIFVMTGFLGALTTFSTFSLDLMRLLQSDQLLTALAYGVGSVLLCLLGTWLGYQGIRWAL</sequence>
<protein>
    <recommendedName>
        <fullName evidence="12">Fluoride-specific ion channel FluC</fullName>
    </recommendedName>
</protein>
<dbReference type="GO" id="GO:0005886">
    <property type="term" value="C:plasma membrane"/>
    <property type="evidence" value="ECO:0007669"/>
    <property type="project" value="UniProtKB-SubCell"/>
</dbReference>
<evidence type="ECO:0000256" key="12">
    <source>
        <dbReference type="HAMAP-Rule" id="MF_00454"/>
    </source>
</evidence>
<comment type="activity regulation">
    <text evidence="12">Na(+) is not transported, but it plays an essential structural role and its presence is essential for fluoride channel function.</text>
</comment>
<comment type="subcellular location">
    <subcellularLocation>
        <location evidence="1 12">Cell membrane</location>
        <topology evidence="1 12">Multi-pass membrane protein</topology>
    </subcellularLocation>
</comment>
<keyword evidence="12" id="KW-0479">Metal-binding</keyword>
<feature type="transmembrane region" description="Helical" evidence="12">
    <location>
        <begin position="41"/>
        <end position="58"/>
    </location>
</feature>
<dbReference type="Proteomes" id="UP000028073">
    <property type="component" value="Unassembled WGS sequence"/>
</dbReference>
<dbReference type="HAMAP" id="MF_00454">
    <property type="entry name" value="FluC"/>
    <property type="match status" value="1"/>
</dbReference>
<evidence type="ECO:0000256" key="5">
    <source>
        <dbReference type="ARBA" id="ARBA00022989"/>
    </source>
</evidence>
<evidence type="ECO:0000256" key="6">
    <source>
        <dbReference type="ARBA" id="ARBA00023053"/>
    </source>
</evidence>
<keyword evidence="12" id="KW-0813">Transport</keyword>
<dbReference type="GO" id="GO:0062054">
    <property type="term" value="F:fluoride channel activity"/>
    <property type="evidence" value="ECO:0007669"/>
    <property type="project" value="UniProtKB-UniRule"/>
</dbReference>
<dbReference type="GO" id="GO:0140114">
    <property type="term" value="P:cellular detoxification of fluoride"/>
    <property type="evidence" value="ECO:0007669"/>
    <property type="project" value="UniProtKB-UniRule"/>
</dbReference>
<dbReference type="PANTHER" id="PTHR28259:SF1">
    <property type="entry name" value="FLUORIDE EXPORT PROTEIN 1-RELATED"/>
    <property type="match status" value="1"/>
</dbReference>
<keyword evidence="7 12" id="KW-0406">Ion transport</keyword>
<keyword evidence="14" id="KW-1185">Reference proteome</keyword>
<evidence type="ECO:0000313" key="14">
    <source>
        <dbReference type="Proteomes" id="UP000028073"/>
    </source>
</evidence>
<dbReference type="STRING" id="1137799.GZ78_23880"/>
<feature type="transmembrane region" description="Helical" evidence="12">
    <location>
        <begin position="70"/>
        <end position="90"/>
    </location>
</feature>
<keyword evidence="4 12" id="KW-0812">Transmembrane</keyword>
<feature type="transmembrane region" description="Helical" evidence="12">
    <location>
        <begin position="6"/>
        <end position="29"/>
    </location>
</feature>
<evidence type="ECO:0000256" key="4">
    <source>
        <dbReference type="ARBA" id="ARBA00022692"/>
    </source>
</evidence>
<evidence type="ECO:0000256" key="11">
    <source>
        <dbReference type="ARBA" id="ARBA00035585"/>
    </source>
</evidence>
<dbReference type="AlphaFoldDB" id="A0A081NCT4"/>
<dbReference type="NCBIfam" id="TIGR00494">
    <property type="entry name" value="crcB"/>
    <property type="match status" value="1"/>
</dbReference>
<feature type="binding site" evidence="12">
    <location>
        <position position="78"/>
    </location>
    <ligand>
        <name>Na(+)</name>
        <dbReference type="ChEBI" id="CHEBI:29101"/>
        <note>structural</note>
    </ligand>
</feature>
<evidence type="ECO:0000256" key="2">
    <source>
        <dbReference type="ARBA" id="ARBA00022475"/>
    </source>
</evidence>